<dbReference type="InterPro" id="IPR000953">
    <property type="entry name" value="Chromo/chromo_shadow_dom"/>
</dbReference>
<dbReference type="SUPFAM" id="SSF54160">
    <property type="entry name" value="Chromo domain-like"/>
    <property type="match status" value="1"/>
</dbReference>
<gene>
    <name evidence="6" type="ORF">CDV36_008595</name>
</gene>
<dbReference type="InterPro" id="IPR016197">
    <property type="entry name" value="Chromo-like_dom_sf"/>
</dbReference>
<evidence type="ECO:0000256" key="1">
    <source>
        <dbReference type="ARBA" id="ARBA00004123"/>
    </source>
</evidence>
<reference evidence="6 7" key="1">
    <citation type="submission" date="2017-06" db="EMBL/GenBank/DDBJ databases">
        <title>Comparative genomic analysis of Ambrosia Fusariam Clade fungi.</title>
        <authorList>
            <person name="Stajich J.E."/>
            <person name="Carrillo J."/>
            <person name="Kijimoto T."/>
            <person name="Eskalen A."/>
            <person name="O'Donnell K."/>
            <person name="Kasson M."/>
        </authorList>
    </citation>
    <scope>NUCLEOTIDE SEQUENCE [LARGE SCALE GENOMIC DNA]</scope>
    <source>
        <strain evidence="6">UCR3666</strain>
    </source>
</reference>
<feature type="compositionally biased region" description="Basic and acidic residues" evidence="4">
    <location>
        <begin position="112"/>
        <end position="128"/>
    </location>
</feature>
<feature type="region of interest" description="Disordered" evidence="4">
    <location>
        <begin position="112"/>
        <end position="299"/>
    </location>
</feature>
<keyword evidence="3" id="KW-0539">Nucleus</keyword>
<proteinExistence type="predicted"/>
<feature type="compositionally biased region" description="Basic and acidic residues" evidence="4">
    <location>
        <begin position="229"/>
        <end position="249"/>
    </location>
</feature>
<dbReference type="InterPro" id="IPR023779">
    <property type="entry name" value="Chromodomain_CS"/>
</dbReference>
<dbReference type="Pfam" id="PF00385">
    <property type="entry name" value="Chromo"/>
    <property type="match status" value="1"/>
</dbReference>
<dbReference type="Gene3D" id="2.40.50.40">
    <property type="match status" value="1"/>
</dbReference>
<evidence type="ECO:0000313" key="6">
    <source>
        <dbReference type="EMBL" id="RMJ11752.1"/>
    </source>
</evidence>
<dbReference type="CDD" id="cd18966">
    <property type="entry name" value="chromodomain"/>
    <property type="match status" value="1"/>
</dbReference>
<accession>A0A3M2S346</accession>
<feature type="compositionally biased region" description="Basic and acidic residues" evidence="4">
    <location>
        <begin position="329"/>
        <end position="340"/>
    </location>
</feature>
<comment type="subcellular location">
    <subcellularLocation>
        <location evidence="1">Nucleus</location>
    </subcellularLocation>
</comment>
<dbReference type="PROSITE" id="PS00598">
    <property type="entry name" value="CHROMO_1"/>
    <property type="match status" value="1"/>
</dbReference>
<evidence type="ECO:0000259" key="5">
    <source>
        <dbReference type="PROSITE" id="PS50013"/>
    </source>
</evidence>
<dbReference type="STRING" id="2010991.A0A3M2S346"/>
<evidence type="ECO:0000256" key="4">
    <source>
        <dbReference type="SAM" id="MobiDB-lite"/>
    </source>
</evidence>
<dbReference type="PROSITE" id="PS50013">
    <property type="entry name" value="CHROMO_2"/>
    <property type="match status" value="1"/>
</dbReference>
<dbReference type="InterPro" id="IPR023780">
    <property type="entry name" value="Chromo_domain"/>
</dbReference>
<evidence type="ECO:0000256" key="2">
    <source>
        <dbReference type="ARBA" id="ARBA00011353"/>
    </source>
</evidence>
<comment type="caution">
    <text evidence="6">The sequence shown here is derived from an EMBL/GenBank/DDBJ whole genome shotgun (WGS) entry which is preliminary data.</text>
</comment>
<organism evidence="6 7">
    <name type="scientific">Fusarium kuroshium</name>
    <dbReference type="NCBI Taxonomy" id="2010991"/>
    <lineage>
        <taxon>Eukaryota</taxon>
        <taxon>Fungi</taxon>
        <taxon>Dikarya</taxon>
        <taxon>Ascomycota</taxon>
        <taxon>Pezizomycotina</taxon>
        <taxon>Sordariomycetes</taxon>
        <taxon>Hypocreomycetidae</taxon>
        <taxon>Hypocreales</taxon>
        <taxon>Nectriaceae</taxon>
        <taxon>Fusarium</taxon>
        <taxon>Fusarium solani species complex</taxon>
    </lineage>
</organism>
<evidence type="ECO:0000313" key="7">
    <source>
        <dbReference type="Proteomes" id="UP000277212"/>
    </source>
</evidence>
<evidence type="ECO:0000256" key="3">
    <source>
        <dbReference type="ARBA" id="ARBA00023242"/>
    </source>
</evidence>
<comment type="subunit">
    <text evidence="2">Component of the NuA4 histone acetyltransferase complex.</text>
</comment>
<dbReference type="GO" id="GO:0006338">
    <property type="term" value="P:chromatin remodeling"/>
    <property type="evidence" value="ECO:0007669"/>
    <property type="project" value="UniProtKB-ARBA"/>
</dbReference>
<dbReference type="Proteomes" id="UP000277212">
    <property type="component" value="Unassembled WGS sequence"/>
</dbReference>
<keyword evidence="7" id="KW-1185">Reference proteome</keyword>
<feature type="region of interest" description="Disordered" evidence="4">
    <location>
        <begin position="326"/>
        <end position="414"/>
    </location>
</feature>
<protein>
    <recommendedName>
        <fullName evidence="5">Chromo domain-containing protein</fullName>
    </recommendedName>
</protein>
<feature type="domain" description="Chromo" evidence="5">
    <location>
        <begin position="33"/>
        <end position="96"/>
    </location>
</feature>
<dbReference type="GO" id="GO:0005634">
    <property type="term" value="C:nucleus"/>
    <property type="evidence" value="ECO:0007669"/>
    <property type="project" value="UniProtKB-SubCell"/>
</dbReference>
<sequence length="1320" mass="149996">MEELSPGNAGFDEIETASIASTIETEIDSQEEWTVSSVLAEHEKEEDGGKSSYLIRWEGYELFDASWEPEENLSASLLTHWQETKQQDDHERKSNRNIGAWRKASIERFRSKFARHEERNRKRQERGIEPTVYPTTLEEHIEALNQWPIGEDPDDTSTPNSPEQKVDIKTDGQPPPSPPELGQAVTAAQPDQDDADDANDSPKRGRRKRTAPAREKSPEQAEPVSPSATKKDTPRRASGDNLRKPDGPRRQVARPSNGLLSKFGRPNPPRRTSSETNGKELAVRKAQAPDAFTGNVFAGGKVRKQRTTLAEVVEDPTKQPRMLKHRFTRILEKRSRDKDGMVAPPKPAVLFSLNPREKRRSAQKPPVDDSNPDGAETEEVNSVAHNVDSVQQEEDSPASDREPTKPKKKKKSISWGLVEETTITPVEDLMDIGEDEESLFFPDPPSALRVTKIEEPEISTAAIPPNPPTRRVRWAEEELGTSNNTHEAAYTITKDVQFGPGNSTTMSVTFKGPKPKPGQTWTSVLENESKLAFTHSCMLKDFQDCITSISTVEPVSGVVSGNGDPSSFTSICNWLQVRSVAVLFQHPDLCILLHAPENQKDGQTIFSDHTVPELQYIFFRPAPQWLTSLAPISIPGEITSTDVMPRIGATVMHRLFGFQYERLLPENALNNPTKHHFFLAFPPQADVEAMFLGRWLRSCNPDCRIFTSVFPGHWLTFLKMEQGVIIIPEEAIWSVRLFPNLHFLLHSSPTNFQFWLFSKSTHPTAMYPTSDDATEIGDMSLRPICPNRKAIMVTPSFMVSQPQQVWNFFKWFWKAWNRDNDAVRLVVCAGFDTWLRELVLDKATKLSKLSRNLKQVPVSSQEGIEALNKTWSMVLALLDAGSDEYPPFVFAPECIDGNDEQSMVNWFGWWSIMNLDRFRKFSVLGSSGPDSQRMSRFVTRPKYLASTFANPDDVYSLLDRKDSAITSASTQPAASQLDGQLRLIPGDDAHSFKMFLSKLDDKSKESGWSPHIIYKFPISYWDSAMAFDFADYHNAFDPYGKCLRFIRDYILESAHRFHNTAMALFYTMDGTWDPKRHPRAIGKTRRPWIMVYRPVEPHRKPWTSAELLIWDPMRKGILADRDRGDIYEGDLIQAQRELITAVQSDLSTFLPLQKVWIAGLDGKPSGLTDPIDIALHQFETFVDNLKTYIPAPHQTIPKRGWRRIMPGDAPVGPRTLSPEPMDIDDREEPVEEGLEEGLMAVFHPPRGKMNRPTNCKNRLFQHAIREADRGNKQEKMEFKFRPTMEWYQQQVEEGRGFEHLQVTPWEAVFNKYKIDDPKKA</sequence>
<dbReference type="EMBL" id="NKUJ01000157">
    <property type="protein sequence ID" value="RMJ11752.1"/>
    <property type="molecule type" value="Genomic_DNA"/>
</dbReference>
<dbReference type="OrthoDB" id="436852at2759"/>
<name>A0A3M2S346_9HYPO</name>